<sequence>MPKGMAGKEAQPPQCRQTVKGEAPDDGKNVHCPKIPLRMDAPWSCKLILNGRKAADGYSGVCMIHYDPRLRPINGTVITIIWRDIRGAAGIGQFTALWA</sequence>
<accession>A0A5A7N7C7</accession>
<comment type="caution">
    <text evidence="2">The sequence shown here is derived from an EMBL/GenBank/DDBJ whole genome shotgun (WGS) entry which is preliminary data.</text>
</comment>
<gene>
    <name evidence="2" type="ORF">JCM17846_06080</name>
</gene>
<evidence type="ECO:0000256" key="1">
    <source>
        <dbReference type="SAM" id="MobiDB-lite"/>
    </source>
</evidence>
<proteinExistence type="predicted"/>
<organism evidence="2 3">
    <name type="scientific">Iodidimonas nitroreducens</name>
    <dbReference type="NCBI Taxonomy" id="1236968"/>
    <lineage>
        <taxon>Bacteria</taxon>
        <taxon>Pseudomonadati</taxon>
        <taxon>Pseudomonadota</taxon>
        <taxon>Alphaproteobacteria</taxon>
        <taxon>Iodidimonadales</taxon>
        <taxon>Iodidimonadaceae</taxon>
        <taxon>Iodidimonas</taxon>
    </lineage>
</organism>
<dbReference type="EMBL" id="BKCN01000002">
    <property type="protein sequence ID" value="GER02926.1"/>
    <property type="molecule type" value="Genomic_DNA"/>
</dbReference>
<feature type="region of interest" description="Disordered" evidence="1">
    <location>
        <begin position="1"/>
        <end position="27"/>
    </location>
</feature>
<dbReference type="Proteomes" id="UP000324996">
    <property type="component" value="Unassembled WGS sequence"/>
</dbReference>
<protein>
    <submittedName>
        <fullName evidence="2">Uncharacterized protein</fullName>
    </submittedName>
</protein>
<evidence type="ECO:0000313" key="3">
    <source>
        <dbReference type="Proteomes" id="UP000324996"/>
    </source>
</evidence>
<dbReference type="AlphaFoldDB" id="A0A5A7N7C7"/>
<name>A0A5A7N7C7_9PROT</name>
<reference evidence="2 3" key="1">
    <citation type="submission" date="2019-09" db="EMBL/GenBank/DDBJ databases">
        <title>NBRP : Genome information of microbial organism related human and environment.</title>
        <authorList>
            <person name="Hattori M."/>
            <person name="Oshima K."/>
            <person name="Inaba H."/>
            <person name="Suda W."/>
            <person name="Sakamoto M."/>
            <person name="Iino T."/>
            <person name="Kitahara M."/>
            <person name="Oshida Y."/>
            <person name="Iida T."/>
            <person name="Kudo T."/>
            <person name="Itoh T."/>
            <person name="Ohkuma M."/>
        </authorList>
    </citation>
    <scope>NUCLEOTIDE SEQUENCE [LARGE SCALE GENOMIC DNA]</scope>
    <source>
        <strain evidence="2 3">Q-1</strain>
    </source>
</reference>
<evidence type="ECO:0000313" key="2">
    <source>
        <dbReference type="EMBL" id="GER02926.1"/>
    </source>
</evidence>
<keyword evidence="3" id="KW-1185">Reference proteome</keyword>